<proteinExistence type="predicted"/>
<gene>
    <name evidence="1" type="ORF">HPS55_11590</name>
</gene>
<keyword evidence="1" id="KW-0378">Hydrolase</keyword>
<accession>A0ABX2AVZ5</accession>
<dbReference type="SUPFAM" id="SSF75005">
    <property type="entry name" value="Arabinanase/levansucrase/invertase"/>
    <property type="match status" value="1"/>
</dbReference>
<dbReference type="Gene3D" id="2.115.10.20">
    <property type="entry name" value="Glycosyl hydrolase domain, family 43"/>
    <property type="match status" value="1"/>
</dbReference>
<dbReference type="EMBL" id="JABKKE010000021">
    <property type="protein sequence ID" value="NPE14952.1"/>
    <property type="molecule type" value="Genomic_DNA"/>
</dbReference>
<dbReference type="InterPro" id="IPR023296">
    <property type="entry name" value="Glyco_hydro_beta-prop_sf"/>
</dbReference>
<sequence length="343" mass="39507">MASVPAMAAPVYATAQNLQKGDYGYLYCHMSDRGEWTAYALSRDGLHFHDLINGDSIFPPSEHARIEGGTRDAYICRKYDGTGYLMVTTDMCVRKSRKWDNYGIDLYTSDDLINWKSVTFDFRKGAAIFCDPESPDVYGDWSTINRVWAPQTFWDPAYVWPDGSKGGYFIYYSMWNRAEEKYDRMYYSYADKSFTRLTKPRLLFDWGYATIDADINLVEADGLYHMMIKKEGGKPGLFTSYAKALTGPWSEPVDDDYISFEGNKKCEGVSAFQLIGSDTWRIGYIEYSSNPKHYRICKADKYMRNFTDPVDIEGVNGPQHGSFMRITKEEYDRLQAWSDAREA</sequence>
<protein>
    <submittedName>
        <fullName evidence="1">Glycoside hydrolase family 43 protein</fullName>
    </submittedName>
</protein>
<reference evidence="1 2" key="1">
    <citation type="submission" date="2020-05" db="EMBL/GenBank/DDBJ databases">
        <title>Distinct polysaccharide utilization as determinants for interspecies competition between intestinal Prevotella spp.</title>
        <authorList>
            <person name="Galvez E.J.C."/>
            <person name="Iljazovic A."/>
            <person name="Strowig T."/>
        </authorList>
    </citation>
    <scope>NUCLEOTIDE SEQUENCE [LARGE SCALE GENOMIC DNA]</scope>
    <source>
        <strain evidence="1 2">PROD</strain>
    </source>
</reference>
<comment type="caution">
    <text evidence="1">The sequence shown here is derived from an EMBL/GenBank/DDBJ whole genome shotgun (WGS) entry which is preliminary data.</text>
</comment>
<name>A0ABX2AVZ5_9BACT</name>
<feature type="non-terminal residue" evidence="1">
    <location>
        <position position="343"/>
    </location>
</feature>
<dbReference type="CDD" id="cd08983">
    <property type="entry name" value="GH43_Bt3655-like"/>
    <property type="match status" value="1"/>
</dbReference>
<keyword evidence="2" id="KW-1185">Reference proteome</keyword>
<dbReference type="Proteomes" id="UP001193734">
    <property type="component" value="Unassembled WGS sequence"/>
</dbReference>
<dbReference type="GO" id="GO:0016787">
    <property type="term" value="F:hydrolase activity"/>
    <property type="evidence" value="ECO:0007669"/>
    <property type="project" value="UniProtKB-KW"/>
</dbReference>
<organism evidence="1 2">
    <name type="scientific">Xylanibacter rodentium</name>
    <dbReference type="NCBI Taxonomy" id="2736289"/>
    <lineage>
        <taxon>Bacteria</taxon>
        <taxon>Pseudomonadati</taxon>
        <taxon>Bacteroidota</taxon>
        <taxon>Bacteroidia</taxon>
        <taxon>Bacteroidales</taxon>
        <taxon>Prevotellaceae</taxon>
        <taxon>Xylanibacter</taxon>
    </lineage>
</organism>
<evidence type="ECO:0000313" key="2">
    <source>
        <dbReference type="Proteomes" id="UP001193734"/>
    </source>
</evidence>
<evidence type="ECO:0000313" key="1">
    <source>
        <dbReference type="EMBL" id="NPE14952.1"/>
    </source>
</evidence>